<evidence type="ECO:0000313" key="8">
    <source>
        <dbReference type="EnsemblMetazoa" id="XP_038056639.1"/>
    </source>
</evidence>
<feature type="transmembrane region" description="Helical" evidence="6">
    <location>
        <begin position="206"/>
        <end position="227"/>
    </location>
</feature>
<dbReference type="InterPro" id="IPR006634">
    <property type="entry name" value="TLC-dom"/>
</dbReference>
<evidence type="ECO:0000259" key="7">
    <source>
        <dbReference type="PROSITE" id="PS50922"/>
    </source>
</evidence>
<dbReference type="PANTHER" id="PTHR13439:SF4">
    <property type="entry name" value="TLC DOMAIN-CONTAINING PROTEIN"/>
    <property type="match status" value="1"/>
</dbReference>
<dbReference type="GO" id="GO:0055091">
    <property type="term" value="P:phospholipid homeostasis"/>
    <property type="evidence" value="ECO:0007669"/>
    <property type="project" value="TreeGrafter"/>
</dbReference>
<keyword evidence="4 5" id="KW-0472">Membrane</keyword>
<dbReference type="InterPro" id="IPR050846">
    <property type="entry name" value="TLCD"/>
</dbReference>
<dbReference type="GeneID" id="119728458"/>
<dbReference type="Proteomes" id="UP000887568">
    <property type="component" value="Unplaced"/>
</dbReference>
<accession>A0A913ZYT6</accession>
<evidence type="ECO:0000256" key="4">
    <source>
        <dbReference type="ARBA" id="ARBA00023136"/>
    </source>
</evidence>
<reference evidence="8" key="1">
    <citation type="submission" date="2022-11" db="UniProtKB">
        <authorList>
            <consortium name="EnsemblMetazoa"/>
        </authorList>
    </citation>
    <scope>IDENTIFICATION</scope>
</reference>
<dbReference type="GO" id="GO:0005886">
    <property type="term" value="C:plasma membrane"/>
    <property type="evidence" value="ECO:0007669"/>
    <property type="project" value="TreeGrafter"/>
</dbReference>
<comment type="subcellular location">
    <subcellularLocation>
        <location evidence="1">Membrane</location>
        <topology evidence="1">Multi-pass membrane protein</topology>
    </subcellularLocation>
</comment>
<feature type="transmembrane region" description="Helical" evidence="6">
    <location>
        <begin position="48"/>
        <end position="67"/>
    </location>
</feature>
<evidence type="ECO:0000256" key="6">
    <source>
        <dbReference type="SAM" id="Phobius"/>
    </source>
</evidence>
<dbReference type="AlphaFoldDB" id="A0A913ZYT6"/>
<dbReference type="GO" id="GO:0007009">
    <property type="term" value="P:plasma membrane organization"/>
    <property type="evidence" value="ECO:0007669"/>
    <property type="project" value="TreeGrafter"/>
</dbReference>
<protein>
    <recommendedName>
        <fullName evidence="7">TLC domain-containing protein</fullName>
    </recommendedName>
</protein>
<name>A0A913ZYT6_PATMI</name>
<keyword evidence="9" id="KW-1185">Reference proteome</keyword>
<dbReference type="RefSeq" id="XP_038056639.1">
    <property type="nucleotide sequence ID" value="XM_038200711.1"/>
</dbReference>
<evidence type="ECO:0000313" key="9">
    <source>
        <dbReference type="Proteomes" id="UP000887568"/>
    </source>
</evidence>
<organism evidence="8 9">
    <name type="scientific">Patiria miniata</name>
    <name type="common">Bat star</name>
    <name type="synonym">Asterina miniata</name>
    <dbReference type="NCBI Taxonomy" id="46514"/>
    <lineage>
        <taxon>Eukaryota</taxon>
        <taxon>Metazoa</taxon>
        <taxon>Echinodermata</taxon>
        <taxon>Eleutherozoa</taxon>
        <taxon>Asterozoa</taxon>
        <taxon>Asteroidea</taxon>
        <taxon>Valvatacea</taxon>
        <taxon>Valvatida</taxon>
        <taxon>Asterinidae</taxon>
        <taxon>Patiria</taxon>
    </lineage>
</organism>
<dbReference type="OMA" id="VICTINF"/>
<dbReference type="GO" id="GO:0097035">
    <property type="term" value="P:regulation of membrane lipid distribution"/>
    <property type="evidence" value="ECO:0007669"/>
    <property type="project" value="TreeGrafter"/>
</dbReference>
<dbReference type="GO" id="GO:0071709">
    <property type="term" value="P:membrane assembly"/>
    <property type="evidence" value="ECO:0007669"/>
    <property type="project" value="TreeGrafter"/>
</dbReference>
<dbReference type="PANTHER" id="PTHR13439">
    <property type="entry name" value="CT120 PROTEIN"/>
    <property type="match status" value="1"/>
</dbReference>
<dbReference type="OrthoDB" id="10266980at2759"/>
<sequence length="240" mass="27350">MIRSYIPISVASAFGFQCVNFLFNYDLPLIPSPVGKFADKERYRWRNAGTALVSDFIISGIVIYCLYSQPGLWSDPVRHYAVSVEVCFAVLSGFYMHETYDLLTHNPLFKDWLLVFHHGIVISTFFMMSIEHIAMGILTINLLNEVNAIFLHSRKLLLMHGVSKHSFSYGVHVLLNLGTFFVLRLIPLAFAVYHSFTQPMPYYLEIVMPCMTTGVAIVDVLQLWSLIRSDLLSKARDGKD</sequence>
<proteinExistence type="predicted"/>
<keyword evidence="2 5" id="KW-0812">Transmembrane</keyword>
<evidence type="ECO:0000256" key="3">
    <source>
        <dbReference type="ARBA" id="ARBA00022989"/>
    </source>
</evidence>
<feature type="domain" description="TLC" evidence="7">
    <location>
        <begin position="40"/>
        <end position="237"/>
    </location>
</feature>
<keyword evidence="3 6" id="KW-1133">Transmembrane helix</keyword>
<dbReference type="EnsemblMetazoa" id="XM_038200711.1">
    <property type="protein sequence ID" value="XP_038056639.1"/>
    <property type="gene ID" value="LOC119728458"/>
</dbReference>
<feature type="transmembrane region" description="Helical" evidence="6">
    <location>
        <begin position="6"/>
        <end position="27"/>
    </location>
</feature>
<dbReference type="PROSITE" id="PS50922">
    <property type="entry name" value="TLC"/>
    <property type="match status" value="1"/>
</dbReference>
<feature type="transmembrane region" description="Helical" evidence="6">
    <location>
        <begin position="79"/>
        <end position="96"/>
    </location>
</feature>
<dbReference type="Pfam" id="PF03798">
    <property type="entry name" value="TRAM_LAG1_CLN8"/>
    <property type="match status" value="1"/>
</dbReference>
<feature type="transmembrane region" description="Helical" evidence="6">
    <location>
        <begin position="173"/>
        <end position="194"/>
    </location>
</feature>
<evidence type="ECO:0000256" key="2">
    <source>
        <dbReference type="ARBA" id="ARBA00022692"/>
    </source>
</evidence>
<evidence type="ECO:0000256" key="5">
    <source>
        <dbReference type="PROSITE-ProRule" id="PRU00205"/>
    </source>
</evidence>
<evidence type="ECO:0000256" key="1">
    <source>
        <dbReference type="ARBA" id="ARBA00004141"/>
    </source>
</evidence>
<dbReference type="SMART" id="SM00724">
    <property type="entry name" value="TLC"/>
    <property type="match status" value="1"/>
</dbReference>
<feature type="transmembrane region" description="Helical" evidence="6">
    <location>
        <begin position="108"/>
        <end position="127"/>
    </location>
</feature>